<protein>
    <submittedName>
        <fullName evidence="1">Uncharacterized protein</fullName>
    </submittedName>
</protein>
<dbReference type="EMBL" id="JAPVEB010000011">
    <property type="protein sequence ID" value="KAJ5254587.1"/>
    <property type="molecule type" value="Genomic_DNA"/>
</dbReference>
<evidence type="ECO:0000313" key="1">
    <source>
        <dbReference type="EMBL" id="KAJ5254587.1"/>
    </source>
</evidence>
<reference evidence="1 2" key="1">
    <citation type="journal article" date="2023" name="IMA Fungus">
        <title>Comparative genomic study of the Penicillium genus elucidates a diverse pangenome and 15 lateral gene transfer events.</title>
        <authorList>
            <person name="Petersen C."/>
            <person name="Sorensen T."/>
            <person name="Nielsen M.R."/>
            <person name="Sondergaard T.E."/>
            <person name="Sorensen J.L."/>
            <person name="Fitzpatrick D.A."/>
            <person name="Frisvad J.C."/>
            <person name="Nielsen K.L."/>
        </authorList>
    </citation>
    <scope>NUCLEOTIDE SEQUENCE [LARGE SCALE GENOMIC DNA]</scope>
    <source>
        <strain evidence="1 2">IBT 3361</strain>
    </source>
</reference>
<proteinExistence type="predicted"/>
<name>A0ABQ8W1I2_PENCH</name>
<organism evidence="1 2">
    <name type="scientific">Penicillium chrysogenum</name>
    <name type="common">Penicillium notatum</name>
    <dbReference type="NCBI Taxonomy" id="5076"/>
    <lineage>
        <taxon>Eukaryota</taxon>
        <taxon>Fungi</taxon>
        <taxon>Dikarya</taxon>
        <taxon>Ascomycota</taxon>
        <taxon>Pezizomycotina</taxon>
        <taxon>Eurotiomycetes</taxon>
        <taxon>Eurotiomycetidae</taxon>
        <taxon>Eurotiales</taxon>
        <taxon>Aspergillaceae</taxon>
        <taxon>Penicillium</taxon>
        <taxon>Penicillium chrysogenum species complex</taxon>
    </lineage>
</organism>
<keyword evidence="2" id="KW-1185">Reference proteome</keyword>
<comment type="caution">
    <text evidence="1">The sequence shown here is derived from an EMBL/GenBank/DDBJ whole genome shotgun (WGS) entry which is preliminary data.</text>
</comment>
<sequence length="74" mass="8293">MRSSPLYDDFDPFTNDEEAGFLLERAINYVRDILGLLIITPAFIGYGSKDLKISIEIGRNMSYVLSAGSRMDVT</sequence>
<gene>
    <name evidence="1" type="ORF">N7505_011796</name>
</gene>
<dbReference type="Proteomes" id="UP001220256">
    <property type="component" value="Unassembled WGS sequence"/>
</dbReference>
<evidence type="ECO:0000313" key="2">
    <source>
        <dbReference type="Proteomes" id="UP001220256"/>
    </source>
</evidence>
<accession>A0ABQ8W1I2</accession>